<proteinExistence type="predicted"/>
<keyword evidence="3" id="KW-1185">Reference proteome</keyword>
<name>A0ABS6E702_9FIRM</name>
<organism evidence="2 3">
    <name type="scientific">Tissierella simiarum</name>
    <dbReference type="NCBI Taxonomy" id="2841534"/>
    <lineage>
        <taxon>Bacteria</taxon>
        <taxon>Bacillati</taxon>
        <taxon>Bacillota</taxon>
        <taxon>Tissierellia</taxon>
        <taxon>Tissierellales</taxon>
        <taxon>Tissierellaceae</taxon>
        <taxon>Tissierella</taxon>
    </lineage>
</organism>
<evidence type="ECO:0000313" key="3">
    <source>
        <dbReference type="Proteomes" id="UP000749471"/>
    </source>
</evidence>
<dbReference type="PANTHER" id="PTHR43567:SF5">
    <property type="entry name" value="HYPOTHETICAL CYTOSOLIC PROTEIN"/>
    <property type="match status" value="1"/>
</dbReference>
<evidence type="ECO:0000313" key="2">
    <source>
        <dbReference type="EMBL" id="MBU5438567.1"/>
    </source>
</evidence>
<dbReference type="InterPro" id="IPR052174">
    <property type="entry name" value="Flavoredoxin"/>
</dbReference>
<sequence>MLDQINKGAFLTVTDGERTNTMTIGWGNVGVVWSRPMFMVAVRYSRYTYGVLEKAKDFTVSIPIKKDLKKALAYCGSYSGRDVDKFKECNLTPKKGRKVVSPIVSDCELHYECKIVYKQAMEPATLDEDIKNRYYVNNDYHVLYFGEIVDCYLTE</sequence>
<reference evidence="2 3" key="1">
    <citation type="submission" date="2021-06" db="EMBL/GenBank/DDBJ databases">
        <authorList>
            <person name="Sun Q."/>
            <person name="Li D."/>
        </authorList>
    </citation>
    <scope>NUCLEOTIDE SEQUENCE [LARGE SCALE GENOMIC DNA]</scope>
    <source>
        <strain evidence="2 3">MSJ-40</strain>
    </source>
</reference>
<evidence type="ECO:0000259" key="1">
    <source>
        <dbReference type="Pfam" id="PF01613"/>
    </source>
</evidence>
<dbReference type="InterPro" id="IPR002563">
    <property type="entry name" value="Flavin_Rdtase-like_dom"/>
</dbReference>
<dbReference type="Proteomes" id="UP000749471">
    <property type="component" value="Unassembled WGS sequence"/>
</dbReference>
<dbReference type="PANTHER" id="PTHR43567">
    <property type="entry name" value="FLAVOREDOXIN-RELATED-RELATED"/>
    <property type="match status" value="1"/>
</dbReference>
<feature type="domain" description="Flavin reductase like" evidence="1">
    <location>
        <begin position="10"/>
        <end position="154"/>
    </location>
</feature>
<gene>
    <name evidence="2" type="ORF">KQI42_11130</name>
</gene>
<accession>A0ABS6E702</accession>
<comment type="caution">
    <text evidence="2">The sequence shown here is derived from an EMBL/GenBank/DDBJ whole genome shotgun (WGS) entry which is preliminary data.</text>
</comment>
<protein>
    <submittedName>
        <fullName evidence="2">Flavin reductase family protein</fullName>
    </submittedName>
</protein>
<dbReference type="Pfam" id="PF01613">
    <property type="entry name" value="Flavin_Reduct"/>
    <property type="match status" value="1"/>
</dbReference>
<dbReference type="EMBL" id="JAHLPM010000009">
    <property type="protein sequence ID" value="MBU5438567.1"/>
    <property type="molecule type" value="Genomic_DNA"/>
</dbReference>